<reference evidence="1" key="1">
    <citation type="submission" date="2019-12" db="EMBL/GenBank/DDBJ databases">
        <title>High-Quality draft genome sequences of three cyanobacteria isolated from the limestone walls of the Old Cathedral of Coimbra.</title>
        <authorList>
            <person name="Tiago I."/>
            <person name="Soares F."/>
            <person name="Portugal A."/>
        </authorList>
    </citation>
    <scope>NUCLEOTIDE SEQUENCE</scope>
    <source>
        <strain evidence="1">A</strain>
    </source>
</reference>
<name>A0A8J7Z154_9CYAN</name>
<dbReference type="RefSeq" id="WP_162421257.1">
    <property type="nucleotide sequence ID" value="NZ_WVIE01000001.1"/>
</dbReference>
<sequence>MAKHKKGKPEWIKETLDLKDDHRWQSKPGYKIFVADRGAVRLDVPQNWIFEPDTKSFRFLDADPPNDNCRLEVSFNRLPQGDWSMFPLKHTLKNILADEEREVISIGEIITEKRQTARIVWAEVKFMDSEEHREAFSRICIGLGSNVQCLITFDYWVDDAEKLTPVWDEVLRSLVLGLYIRDPMTGLAFPD</sequence>
<dbReference type="Proteomes" id="UP000646053">
    <property type="component" value="Unassembled WGS sequence"/>
</dbReference>
<keyword evidence="2" id="KW-1185">Reference proteome</keyword>
<comment type="caution">
    <text evidence="1">The sequence shown here is derived from an EMBL/GenBank/DDBJ whole genome shotgun (WGS) entry which is preliminary data.</text>
</comment>
<dbReference type="EMBL" id="WVIE01000001">
    <property type="protein sequence ID" value="NDJ15851.1"/>
    <property type="molecule type" value="Genomic_DNA"/>
</dbReference>
<evidence type="ECO:0000313" key="2">
    <source>
        <dbReference type="Proteomes" id="UP000646053"/>
    </source>
</evidence>
<gene>
    <name evidence="1" type="ORF">GS601_00870</name>
</gene>
<accession>A0A8J7Z154</accession>
<organism evidence="1 2">
    <name type="scientific">Myxacorys almedinensis A</name>
    <dbReference type="NCBI Taxonomy" id="2690445"/>
    <lineage>
        <taxon>Bacteria</taxon>
        <taxon>Bacillati</taxon>
        <taxon>Cyanobacteriota</taxon>
        <taxon>Cyanophyceae</taxon>
        <taxon>Leptolyngbyales</taxon>
        <taxon>Leptolyngbyaceae</taxon>
        <taxon>Myxacorys</taxon>
        <taxon>Myxacorys almedinensis</taxon>
    </lineage>
</organism>
<dbReference type="AlphaFoldDB" id="A0A8J7Z154"/>
<protein>
    <submittedName>
        <fullName evidence="1">Uncharacterized protein</fullName>
    </submittedName>
</protein>
<evidence type="ECO:0000313" key="1">
    <source>
        <dbReference type="EMBL" id="NDJ15851.1"/>
    </source>
</evidence>
<proteinExistence type="predicted"/>